<comment type="caution">
    <text evidence="2">The sequence shown here is derived from an EMBL/GenBank/DDBJ whole genome shotgun (WGS) entry which is preliminary data.</text>
</comment>
<dbReference type="InterPro" id="IPR019734">
    <property type="entry name" value="TPR_rpt"/>
</dbReference>
<dbReference type="PROSITE" id="PS50005">
    <property type="entry name" value="TPR"/>
    <property type="match status" value="1"/>
</dbReference>
<proteinExistence type="predicted"/>
<dbReference type="AlphaFoldDB" id="A0AAJ2NSQ2"/>
<name>A0AAJ2NSQ2_ALKPS</name>
<protein>
    <submittedName>
        <fullName evidence="2">Tetratricopeptide repeat protein</fullName>
    </submittedName>
</protein>
<dbReference type="EMBL" id="JAWJAY010000419">
    <property type="protein sequence ID" value="MDV2887748.1"/>
    <property type="molecule type" value="Genomic_DNA"/>
</dbReference>
<keyword evidence="1" id="KW-0802">TPR repeat</keyword>
<dbReference type="Gene3D" id="1.25.40.10">
    <property type="entry name" value="Tetratricopeptide repeat domain"/>
    <property type="match status" value="1"/>
</dbReference>
<feature type="repeat" description="TPR" evidence="1">
    <location>
        <begin position="15"/>
        <end position="48"/>
    </location>
</feature>
<dbReference type="SUPFAM" id="SSF48452">
    <property type="entry name" value="TPR-like"/>
    <property type="match status" value="1"/>
</dbReference>
<dbReference type="RefSeq" id="WP_323467915.1">
    <property type="nucleotide sequence ID" value="NZ_JAWJAY010000419.1"/>
</dbReference>
<reference evidence="2" key="1">
    <citation type="submission" date="2023-10" db="EMBL/GenBank/DDBJ databases">
        <title>Screening of Alkalihalophilus pseudofirmusBZ-TG-HK211 and Its Alleviation of Salt Stress on Rapeseed Growth.</title>
        <authorList>
            <person name="Zhao B."/>
            <person name="Guo T."/>
        </authorList>
    </citation>
    <scope>NUCLEOTIDE SEQUENCE</scope>
    <source>
        <strain evidence="2">BZ-TG-HK211</strain>
    </source>
</reference>
<organism evidence="2 3">
    <name type="scientific">Alkalihalophilus pseudofirmus</name>
    <name type="common">Bacillus pseudofirmus</name>
    <dbReference type="NCBI Taxonomy" id="79885"/>
    <lineage>
        <taxon>Bacteria</taxon>
        <taxon>Bacillati</taxon>
        <taxon>Bacillota</taxon>
        <taxon>Bacilli</taxon>
        <taxon>Bacillales</taxon>
        <taxon>Bacillaceae</taxon>
        <taxon>Alkalihalophilus</taxon>
    </lineage>
</organism>
<sequence length="68" mass="7705">KNHLQKAIELNPKFHEAYFNLALINLEENDLQEAKGNAEKAAKLKPGHKEYLNLVREINQHLEAGAGE</sequence>
<evidence type="ECO:0000313" key="2">
    <source>
        <dbReference type="EMBL" id="MDV2887748.1"/>
    </source>
</evidence>
<dbReference type="Pfam" id="PF13431">
    <property type="entry name" value="TPR_17"/>
    <property type="match status" value="1"/>
</dbReference>
<evidence type="ECO:0000313" key="3">
    <source>
        <dbReference type="Proteomes" id="UP001285636"/>
    </source>
</evidence>
<evidence type="ECO:0000256" key="1">
    <source>
        <dbReference type="PROSITE-ProRule" id="PRU00339"/>
    </source>
</evidence>
<gene>
    <name evidence="2" type="ORF">RYX45_21505</name>
</gene>
<feature type="non-terminal residue" evidence="2">
    <location>
        <position position="1"/>
    </location>
</feature>
<dbReference type="Proteomes" id="UP001285636">
    <property type="component" value="Unassembled WGS sequence"/>
</dbReference>
<accession>A0AAJ2NSQ2</accession>
<dbReference type="InterPro" id="IPR011990">
    <property type="entry name" value="TPR-like_helical_dom_sf"/>
</dbReference>